<dbReference type="AlphaFoldDB" id="A0A9P4GFY7"/>
<comment type="similarity">
    <text evidence="1">Belongs to the beta-lactamase family.</text>
</comment>
<evidence type="ECO:0000256" key="2">
    <source>
        <dbReference type="SAM" id="SignalP"/>
    </source>
</evidence>
<dbReference type="Gene3D" id="3.40.710.10">
    <property type="entry name" value="DD-peptidase/beta-lactamase superfamily"/>
    <property type="match status" value="1"/>
</dbReference>
<evidence type="ECO:0000313" key="6">
    <source>
        <dbReference type="Proteomes" id="UP000800039"/>
    </source>
</evidence>
<sequence>MMLLSVLLVAALASAKCFEPSVAHPLPEYDPNDPLLQSAFESIGTALTVAVAAPEYASTSFSVEITSSKESLWSHHHTARERNTSRPDIERVNGDALYRIASITKAFTVLGILYQHEAGNLSLDSTVNKYIEELGEKSEGGVPWKDITLRSLASQLSGIPREFAQGDLINSDKWVLDPQHLGLPPVSRKGLIKCAEYSPNYETPCTLHDLLDALRSKAPLFAPNQKSTYSNIAFELLGLVIERVSNQSFESYINEAVFKPLNMSTSTLSLPPDSAGVIPLEPQYWDADEGIQSPTGGIYSSTSDLSKFLRYILQQFNAITHAINWIHPVSPSRGLHSFYGMPWEIFQTDRILKDSKRTVRFITKSGGLPGYTSIIMTIPEYDLGITILLAGPPYFFSKIQEIVTVAIVRAAEELSIRQLNKRYTGTYASTNSSLNSSMTLASDHRGLVITKWISNSTDVLETVGSKLLMLKHWYAQLVPTLLYREEKGQKGEEWRVQVSEERSEGVGEIWDDFCMTNIDGPLYAGVGFNELVFWDQGKEGTFRKLELSAFRANLTRVEDGDDGFSQDEEEVLEL</sequence>
<feature type="domain" description="Beta-lactamase-like ARB-00930-like C-terminal" evidence="4">
    <location>
        <begin position="417"/>
        <end position="557"/>
    </location>
</feature>
<organism evidence="5 6">
    <name type="scientific">Cucurbitaria berberidis CBS 394.84</name>
    <dbReference type="NCBI Taxonomy" id="1168544"/>
    <lineage>
        <taxon>Eukaryota</taxon>
        <taxon>Fungi</taxon>
        <taxon>Dikarya</taxon>
        <taxon>Ascomycota</taxon>
        <taxon>Pezizomycotina</taxon>
        <taxon>Dothideomycetes</taxon>
        <taxon>Pleosporomycetidae</taxon>
        <taxon>Pleosporales</taxon>
        <taxon>Pleosporineae</taxon>
        <taxon>Cucurbitariaceae</taxon>
        <taxon>Cucurbitaria</taxon>
    </lineage>
</organism>
<evidence type="ECO:0000259" key="3">
    <source>
        <dbReference type="Pfam" id="PF00144"/>
    </source>
</evidence>
<dbReference type="InterPro" id="IPR051478">
    <property type="entry name" value="Beta-lactamase-like_AB/R"/>
</dbReference>
<dbReference type="RefSeq" id="XP_040787104.1">
    <property type="nucleotide sequence ID" value="XM_040934854.1"/>
</dbReference>
<dbReference type="Pfam" id="PF00144">
    <property type="entry name" value="Beta-lactamase"/>
    <property type="match status" value="1"/>
</dbReference>
<protein>
    <submittedName>
        <fullName evidence="5">Beta-lactamase family protein</fullName>
    </submittedName>
</protein>
<dbReference type="PANTHER" id="PTHR22935">
    <property type="entry name" value="PENICILLIN-BINDING PROTEIN"/>
    <property type="match status" value="1"/>
</dbReference>
<evidence type="ECO:0000313" key="5">
    <source>
        <dbReference type="EMBL" id="KAF1844541.1"/>
    </source>
</evidence>
<dbReference type="SUPFAM" id="SSF56601">
    <property type="entry name" value="beta-lactamase/transpeptidase-like"/>
    <property type="match status" value="1"/>
</dbReference>
<reference evidence="5" key="1">
    <citation type="submission" date="2020-01" db="EMBL/GenBank/DDBJ databases">
        <authorList>
            <consortium name="DOE Joint Genome Institute"/>
            <person name="Haridas S."/>
            <person name="Albert R."/>
            <person name="Binder M."/>
            <person name="Bloem J."/>
            <person name="Labutti K."/>
            <person name="Salamov A."/>
            <person name="Andreopoulos B."/>
            <person name="Baker S.E."/>
            <person name="Barry K."/>
            <person name="Bills G."/>
            <person name="Bluhm B.H."/>
            <person name="Cannon C."/>
            <person name="Castanera R."/>
            <person name="Culley D.E."/>
            <person name="Daum C."/>
            <person name="Ezra D."/>
            <person name="Gonzalez J.B."/>
            <person name="Henrissat B."/>
            <person name="Kuo A."/>
            <person name="Liang C."/>
            <person name="Lipzen A."/>
            <person name="Lutzoni F."/>
            <person name="Magnuson J."/>
            <person name="Mondo S."/>
            <person name="Nolan M."/>
            <person name="Ohm R."/>
            <person name="Pangilinan J."/>
            <person name="Park H.-J."/>
            <person name="Ramirez L."/>
            <person name="Alfaro M."/>
            <person name="Sun H."/>
            <person name="Tritt A."/>
            <person name="Yoshinaga Y."/>
            <person name="Zwiers L.-H."/>
            <person name="Turgeon B.G."/>
            <person name="Goodwin S.B."/>
            <person name="Spatafora J.W."/>
            <person name="Crous P.W."/>
            <person name="Grigoriev I.V."/>
        </authorList>
    </citation>
    <scope>NUCLEOTIDE SEQUENCE</scope>
    <source>
        <strain evidence="5">CBS 394.84</strain>
    </source>
</reference>
<gene>
    <name evidence="5" type="ORF">K460DRAFT_376203</name>
</gene>
<dbReference type="Pfam" id="PF26335">
    <property type="entry name" value="ARB_00930_C"/>
    <property type="match status" value="1"/>
</dbReference>
<dbReference type="InterPro" id="IPR058664">
    <property type="entry name" value="ARB_00930-like_C"/>
</dbReference>
<feature type="chain" id="PRO_5040443332" evidence="2">
    <location>
        <begin position="18"/>
        <end position="574"/>
    </location>
</feature>
<name>A0A9P4GFY7_9PLEO</name>
<accession>A0A9P4GFY7</accession>
<dbReference type="GeneID" id="63852105"/>
<dbReference type="InterPro" id="IPR012338">
    <property type="entry name" value="Beta-lactam/transpept-like"/>
</dbReference>
<evidence type="ECO:0000256" key="1">
    <source>
        <dbReference type="ARBA" id="ARBA00038473"/>
    </source>
</evidence>
<feature type="signal peptide" evidence="2">
    <location>
        <begin position="1"/>
        <end position="17"/>
    </location>
</feature>
<feature type="domain" description="Beta-lactamase-related" evidence="3">
    <location>
        <begin position="86"/>
        <end position="393"/>
    </location>
</feature>
<dbReference type="Proteomes" id="UP000800039">
    <property type="component" value="Unassembled WGS sequence"/>
</dbReference>
<dbReference type="OrthoDB" id="5946976at2759"/>
<dbReference type="PANTHER" id="PTHR22935:SF95">
    <property type="entry name" value="BETA-LACTAMASE-LIKE 1-RELATED"/>
    <property type="match status" value="1"/>
</dbReference>
<keyword evidence="6" id="KW-1185">Reference proteome</keyword>
<evidence type="ECO:0000259" key="4">
    <source>
        <dbReference type="Pfam" id="PF26335"/>
    </source>
</evidence>
<comment type="caution">
    <text evidence="5">The sequence shown here is derived from an EMBL/GenBank/DDBJ whole genome shotgun (WGS) entry which is preliminary data.</text>
</comment>
<proteinExistence type="inferred from homology"/>
<keyword evidence="2" id="KW-0732">Signal</keyword>
<dbReference type="InterPro" id="IPR001466">
    <property type="entry name" value="Beta-lactam-related"/>
</dbReference>
<dbReference type="EMBL" id="ML976616">
    <property type="protein sequence ID" value="KAF1844541.1"/>
    <property type="molecule type" value="Genomic_DNA"/>
</dbReference>